<comment type="caution">
    <text evidence="1">The sequence shown here is derived from an EMBL/GenBank/DDBJ whole genome shotgun (WGS) entry which is preliminary data.</text>
</comment>
<sequence>MQAMLFPHAYSFIFKAPSSSRQSFSSLGKTNASLGSTDPSKTYFAAHEIAVLMPPTSIGAEKIQKAIRPIRLKGSEPPHLMAKNIYVDGIGFIVPVRDGMLAISALDVLVVQYQSSLEVQCAFVPVIHPVSCKCYQILCE</sequence>
<evidence type="ECO:0000313" key="2">
    <source>
        <dbReference type="Proteomes" id="UP000823775"/>
    </source>
</evidence>
<name>A0ABS8W5L8_DATST</name>
<protein>
    <submittedName>
        <fullName evidence="1">Uncharacterized protein</fullName>
    </submittedName>
</protein>
<accession>A0ABS8W5L8</accession>
<keyword evidence="2" id="KW-1185">Reference proteome</keyword>
<organism evidence="1 2">
    <name type="scientific">Datura stramonium</name>
    <name type="common">Jimsonweed</name>
    <name type="synonym">Common thornapple</name>
    <dbReference type="NCBI Taxonomy" id="4076"/>
    <lineage>
        <taxon>Eukaryota</taxon>
        <taxon>Viridiplantae</taxon>
        <taxon>Streptophyta</taxon>
        <taxon>Embryophyta</taxon>
        <taxon>Tracheophyta</taxon>
        <taxon>Spermatophyta</taxon>
        <taxon>Magnoliopsida</taxon>
        <taxon>eudicotyledons</taxon>
        <taxon>Gunneridae</taxon>
        <taxon>Pentapetalae</taxon>
        <taxon>asterids</taxon>
        <taxon>lamiids</taxon>
        <taxon>Solanales</taxon>
        <taxon>Solanaceae</taxon>
        <taxon>Solanoideae</taxon>
        <taxon>Datureae</taxon>
        <taxon>Datura</taxon>
    </lineage>
</organism>
<gene>
    <name evidence="1" type="ORF">HAX54_044052</name>
</gene>
<evidence type="ECO:0000313" key="1">
    <source>
        <dbReference type="EMBL" id="MCE2056104.1"/>
    </source>
</evidence>
<dbReference type="EMBL" id="JACEIK010006674">
    <property type="protein sequence ID" value="MCE2056104.1"/>
    <property type="molecule type" value="Genomic_DNA"/>
</dbReference>
<proteinExistence type="predicted"/>
<reference evidence="1 2" key="1">
    <citation type="journal article" date="2021" name="BMC Genomics">
        <title>Datura genome reveals duplications of psychoactive alkaloid biosynthetic genes and high mutation rate following tissue culture.</title>
        <authorList>
            <person name="Rajewski A."/>
            <person name="Carter-House D."/>
            <person name="Stajich J."/>
            <person name="Litt A."/>
        </authorList>
    </citation>
    <scope>NUCLEOTIDE SEQUENCE [LARGE SCALE GENOMIC DNA]</scope>
    <source>
        <strain evidence="1">AR-01</strain>
    </source>
</reference>
<dbReference type="Proteomes" id="UP000823775">
    <property type="component" value="Unassembled WGS sequence"/>
</dbReference>